<keyword evidence="1" id="KW-0378">Hydrolase</keyword>
<feature type="compositionally biased region" description="Basic and acidic residues" evidence="2">
    <location>
        <begin position="1210"/>
        <end position="1219"/>
    </location>
</feature>
<dbReference type="PANTHER" id="PTHR47642:SF5">
    <property type="entry name" value="ATP-DEPENDENT DNA HELICASE"/>
    <property type="match status" value="1"/>
</dbReference>
<dbReference type="InterPro" id="IPR027417">
    <property type="entry name" value="P-loop_NTPase"/>
</dbReference>
<feature type="region of interest" description="Disordered" evidence="2">
    <location>
        <begin position="739"/>
        <end position="811"/>
    </location>
</feature>
<keyword evidence="1" id="KW-0067">ATP-binding</keyword>
<feature type="region of interest" description="Disordered" evidence="2">
    <location>
        <begin position="91"/>
        <end position="225"/>
    </location>
</feature>
<dbReference type="EMBL" id="CDMZ01005853">
    <property type="protein sequence ID" value="CUC10910.1"/>
    <property type="molecule type" value="Genomic_DNA"/>
</dbReference>
<reference evidence="4" key="1">
    <citation type="submission" date="2014-11" db="EMBL/GenBank/DDBJ databases">
        <title>Molecular phylogeny of cliff fern family Woodsiaceae with morphological implications.</title>
        <authorList>
            <person name="Shao Y.-Z."/>
            <person name="Wei R."/>
            <person name="Zhang X.-C."/>
        </authorList>
    </citation>
    <scope>NUCLEOTIDE SEQUENCE</scope>
</reference>
<dbReference type="VEuPathDB" id="CryptoDB:Cvel_13367"/>
<feature type="region of interest" description="Disordered" evidence="2">
    <location>
        <begin position="1722"/>
        <end position="1743"/>
    </location>
</feature>
<dbReference type="GO" id="GO:0043139">
    <property type="term" value="F:5'-3' DNA helicase activity"/>
    <property type="evidence" value="ECO:0007669"/>
    <property type="project" value="UniProtKB-EC"/>
</dbReference>
<dbReference type="Pfam" id="PF05970">
    <property type="entry name" value="PIF1"/>
    <property type="match status" value="1"/>
</dbReference>
<dbReference type="GO" id="GO:0005524">
    <property type="term" value="F:ATP binding"/>
    <property type="evidence" value="ECO:0007669"/>
    <property type="project" value="UniProtKB-KW"/>
</dbReference>
<comment type="similarity">
    <text evidence="1">Belongs to the helicase family.</text>
</comment>
<feature type="compositionally biased region" description="Basic and acidic residues" evidence="2">
    <location>
        <begin position="771"/>
        <end position="780"/>
    </location>
</feature>
<name>A0A0K6SBG7_9ALVE</name>
<organism evidence="4">
    <name type="scientific">Chromera velia CCMP2878</name>
    <dbReference type="NCBI Taxonomy" id="1169474"/>
    <lineage>
        <taxon>Eukaryota</taxon>
        <taxon>Sar</taxon>
        <taxon>Alveolata</taxon>
        <taxon>Colpodellida</taxon>
        <taxon>Chromeraceae</taxon>
        <taxon>Chromera</taxon>
    </lineage>
</organism>
<keyword evidence="1" id="KW-0233">DNA recombination</keyword>
<comment type="catalytic activity">
    <reaction evidence="1">
        <text>ATP + H2O = ADP + phosphate + H(+)</text>
        <dbReference type="Rhea" id="RHEA:13065"/>
        <dbReference type="ChEBI" id="CHEBI:15377"/>
        <dbReference type="ChEBI" id="CHEBI:15378"/>
        <dbReference type="ChEBI" id="CHEBI:30616"/>
        <dbReference type="ChEBI" id="CHEBI:43474"/>
        <dbReference type="ChEBI" id="CHEBI:456216"/>
        <dbReference type="EC" id="5.6.2.3"/>
    </reaction>
</comment>
<evidence type="ECO:0000256" key="2">
    <source>
        <dbReference type="SAM" id="MobiDB-lite"/>
    </source>
</evidence>
<evidence type="ECO:0000259" key="3">
    <source>
        <dbReference type="Pfam" id="PF05970"/>
    </source>
</evidence>
<feature type="domain" description="DNA helicase Pif1-like DEAD-box helicase" evidence="3">
    <location>
        <begin position="1334"/>
        <end position="1470"/>
    </location>
</feature>
<dbReference type="Gene3D" id="3.40.50.300">
    <property type="entry name" value="P-loop containing nucleotide triphosphate hydrolases"/>
    <property type="match status" value="1"/>
</dbReference>
<feature type="region of interest" description="Disordered" evidence="2">
    <location>
        <begin position="1255"/>
        <end position="1294"/>
    </location>
</feature>
<dbReference type="PANTHER" id="PTHR47642">
    <property type="entry name" value="ATP-DEPENDENT DNA HELICASE"/>
    <property type="match status" value="1"/>
</dbReference>
<dbReference type="InterPro" id="IPR051055">
    <property type="entry name" value="PIF1_helicase"/>
</dbReference>
<keyword evidence="1" id="KW-0547">Nucleotide-binding</keyword>
<accession>A0A0K6SBG7</accession>
<comment type="cofactor">
    <cofactor evidence="1">
        <name>Mg(2+)</name>
        <dbReference type="ChEBI" id="CHEBI:18420"/>
    </cofactor>
</comment>
<dbReference type="SUPFAM" id="SSF52540">
    <property type="entry name" value="P-loop containing nucleoside triphosphate hydrolases"/>
    <property type="match status" value="2"/>
</dbReference>
<feature type="region of interest" description="Disordered" evidence="2">
    <location>
        <begin position="642"/>
        <end position="667"/>
    </location>
</feature>
<feature type="compositionally biased region" description="Polar residues" evidence="2">
    <location>
        <begin position="1728"/>
        <end position="1737"/>
    </location>
</feature>
<dbReference type="InterPro" id="IPR010285">
    <property type="entry name" value="DNA_helicase_pif1-like_DEAD"/>
</dbReference>
<protein>
    <recommendedName>
        <fullName evidence="1">ATP-dependent DNA helicase</fullName>
        <ecNumber evidence="1">5.6.2.3</ecNumber>
    </recommendedName>
</protein>
<proteinExistence type="inferred from homology"/>
<gene>
    <name evidence="4" type="ORF">Cvel_13367.t1.CR1</name>
</gene>
<dbReference type="GO" id="GO:0000723">
    <property type="term" value="P:telomere maintenance"/>
    <property type="evidence" value="ECO:0007669"/>
    <property type="project" value="InterPro"/>
</dbReference>
<feature type="compositionally biased region" description="Low complexity" evidence="2">
    <location>
        <begin position="1196"/>
        <end position="1208"/>
    </location>
</feature>
<dbReference type="GO" id="GO:0006310">
    <property type="term" value="P:DNA recombination"/>
    <property type="evidence" value="ECO:0007669"/>
    <property type="project" value="UniProtKB-KW"/>
</dbReference>
<dbReference type="GO" id="GO:0016887">
    <property type="term" value="F:ATP hydrolysis activity"/>
    <property type="evidence" value="ECO:0007669"/>
    <property type="project" value="RHEA"/>
</dbReference>
<evidence type="ECO:0000256" key="1">
    <source>
        <dbReference type="RuleBase" id="RU363044"/>
    </source>
</evidence>
<feature type="region of interest" description="Disordered" evidence="2">
    <location>
        <begin position="1190"/>
        <end position="1219"/>
    </location>
</feature>
<keyword evidence="1" id="KW-0347">Helicase</keyword>
<sequence length="1878" mass="209307">MGTALSRLGWRPIMQSMIAYKSQPLFFDTHNPNDLQTASIWRRTHRQFDTELKRTLTAMERQMAAEVNPVKVADFFQHRIESFFQALFKLPPPASTPTLRRPTTPKPHLPSRSSHSANPAANPDPALSCPAENAERRGVSPQLSAAAAASVRPTIPQMQTRTHSRESRAASAADTAANVPPEAINSNLTRSPNLPADSGRAPAQRRRNPCSSVGESDDPPLRTDSFQVDAPIMKKPTKTALRSQLNSSLEVLEERIETEGWDPCGVGVLGPLDAVFSAVEISRKGTPHAHHPVWARRLLPNRELIDRLDEDPPFRKTVEGFISTTVQEDFVRIAEFLEIRPEDFGPSALSSEESRQRRLELKDWARAMQMPETWSDSILQAETYEKAGDLLIAWAHSENERDNIALEMEEDPLCFDPTVGENGNVVDETGAMGPTGARLLRAARKFVLHKIVHTATCFKSVRSRLKNICRFGLPKMLIEYTEWKVKEGMVVERRYGWSTGHNHWILLAHVHNHDIKPLIGRSERVNATVAYICNYTAKAEVSCFDFLVFVAQTRQAMLHRVAGLTKEGGSDAKWFMNSLHNAIRSKQQISAPLACHLLLNWTPETNLSAPLNRGDRFCPYVFSGLYVGNVLKALHTLLDVKPKRSRGPSKAASSHQQGKEDPPSFAVDSLPRRWEAFRFRKDDVSPENPRPLPHVSPQQTALHRRDPNSAEPLLAAVRDPQQSQQTAARLPIPTAEFQSGTHCSHRKETPMTPHQASVVQADDSLSEPNEDDRRYEFDREPVDDDNDQNHSQPLDSDDEDEEAEPHISTDHMSTWEFFAPKNAPRWASQRGLRLRIGDLLLHDRFSLYYARPPALENFSLYEFCMWVAIVVAPRLDKDGKTFCRTRHRQANTLTADGNAAVEGFVPVPPTEANDGLGWGFNGRYIEFVRDGVGSEYFGKAELVLLQKPRIPNLNGLSLRSDSRPGALDAASLLALFLFAPHRDFRALVRRVLISSPITLTHWGRFTVDLPPSIERTFLVHTPKLALEDPFRGAFIAAAVEAYFGQPLSDYWHLTARRSCSLLRAELRKLDSLLTLKYQRYLFYSSLRDLQRRQTEMERDRAERQKEEDHAAANDPFVHLREEMREKMKGNKGSGDTALSVPFQPFAQAGTCSSRFLLKRLLAPDQGTESAVTTSELTTALQRLRTRIDVLCPSQPTATSSSSTADTSTHMSDDPDKPLLDTSQEEMHEFLRRLPQTKALFKEAEGRRIAELNNDSAATSAGEQPTQDAQPSAPPQPMAAETPARPPDPPTYDPNFLKDLIQEAITRHSSSLNSMQKLAVQICLQGLLEEDNADADGIWAFIAGEGGTGKSEVIHTVFSILAELCLRHCARATAPTGTASIAIEGRTNASFFFDYQDPLSADNLAQLQKDCESLKLLFLEKASMLGLEPLGLIESRLVTVKGSIGGARRLFGGVRVVIVGDLNQLPAVRKTPLYVTSLKSPDVIDESRPGGTRARVYLESGFDLWNNRLHHCVILKENMRAMDDPVLSALLKRLHAGAMTPADIAWLESFVLDDSFLQNLTTRQAELFSAAPVVMQENVVRMAVSLQFALKHAQELGAVVYVCVARIGRSGRDFTSAEISRILVESETNHQGFPGIGIYFVGMRTMITHNLCTALAVANGQEGDVEKIFPNEADLDTPVVDTTLLGISVKAKFCNEPLAALHIRAQVPASIATHLPAEYKTHQAGPAVSTASSGSGPAQKQRRQPVTVTLPIFYKETTYPFKQKAYSDGYIRLSRGSLSAVPRYSMTHYKSQGRSFPAAILDLHPATRTNTYKIWVAWYVMLSRLQHYEGLCILRTFLPPAARRNLLSFLKELRPPPALIATTKRLEKMTQATLAKFDS</sequence>
<feature type="region of interest" description="Disordered" evidence="2">
    <location>
        <begin position="681"/>
        <end position="705"/>
    </location>
</feature>
<evidence type="ECO:0000313" key="4">
    <source>
        <dbReference type="EMBL" id="CUC10910.1"/>
    </source>
</evidence>
<keyword evidence="1" id="KW-0234">DNA repair</keyword>
<keyword evidence="1" id="KW-0227">DNA damage</keyword>
<dbReference type="GO" id="GO:0006281">
    <property type="term" value="P:DNA repair"/>
    <property type="evidence" value="ECO:0007669"/>
    <property type="project" value="UniProtKB-KW"/>
</dbReference>
<dbReference type="EC" id="5.6.2.3" evidence="1"/>